<dbReference type="InterPro" id="IPR004045">
    <property type="entry name" value="Glutathione_S-Trfase_N"/>
</dbReference>
<dbReference type="SUPFAM" id="SSF52833">
    <property type="entry name" value="Thioredoxin-like"/>
    <property type="match status" value="2"/>
</dbReference>
<reference evidence="2 3" key="1">
    <citation type="submission" date="2019-03" db="EMBL/GenBank/DDBJ databases">
        <title>Genomic Encyclopedia of Type Strains, Phase IV (KMG-IV): sequencing the most valuable type-strain genomes for metagenomic binning, comparative biology and taxonomic classification.</title>
        <authorList>
            <person name="Goeker M."/>
        </authorList>
    </citation>
    <scope>NUCLEOTIDE SEQUENCE [LARGE SCALE GENOMIC DNA]</scope>
    <source>
        <strain evidence="2 3">DSM 26377</strain>
    </source>
</reference>
<dbReference type="EMBL" id="SOBT01000008">
    <property type="protein sequence ID" value="TDU31470.1"/>
    <property type="molecule type" value="Genomic_DNA"/>
</dbReference>
<evidence type="ECO:0000259" key="1">
    <source>
        <dbReference type="PROSITE" id="PS50404"/>
    </source>
</evidence>
<dbReference type="SFLD" id="SFLDS00019">
    <property type="entry name" value="Glutathione_Transferase_(cytos"/>
    <property type="match status" value="1"/>
</dbReference>
<comment type="caution">
    <text evidence="2">The sequence shown here is derived from an EMBL/GenBank/DDBJ whole genome shotgun (WGS) entry which is preliminary data.</text>
</comment>
<sequence>MASAFDLTTSLIASSCRGWRGAASFTPATRQPEKLLELYDIEASPYCRLVREVLSELDIDAMIYPCPAEGTRFRPRVQELGGKQQFPFLVDPNTGDKLYESADIVDHLRLAYGNGKPASRGLGRQLGIVGSYAATVSRAIGRIRGMRARPSRAPEQPLELYSFEASPYSRPVRELMTELQLPYRLRNFAKSRWEEMGPPAVRGKFFPDAPLTSPNRIRMKELTGRSQVPYLIDPNTGTAMYESSDILRYLEQAYAL</sequence>
<organism evidence="2 3">
    <name type="scientific">Panacagrimonas perspica</name>
    <dbReference type="NCBI Taxonomy" id="381431"/>
    <lineage>
        <taxon>Bacteria</taxon>
        <taxon>Pseudomonadati</taxon>
        <taxon>Pseudomonadota</taxon>
        <taxon>Gammaproteobacteria</taxon>
        <taxon>Nevskiales</taxon>
        <taxon>Nevskiaceae</taxon>
        <taxon>Panacagrimonas</taxon>
    </lineage>
</organism>
<dbReference type="SFLD" id="SFLDG01181">
    <property type="entry name" value="SUF2"/>
    <property type="match status" value="1"/>
</dbReference>
<dbReference type="Pfam" id="PF13417">
    <property type="entry name" value="GST_N_3"/>
    <property type="match status" value="2"/>
</dbReference>
<dbReference type="Proteomes" id="UP000295341">
    <property type="component" value="Unassembled WGS sequence"/>
</dbReference>
<dbReference type="PANTHER" id="PTHR45288:SF2">
    <property type="entry name" value="THIOREDOXIN FAMILY PROTEIN"/>
    <property type="match status" value="1"/>
</dbReference>
<dbReference type="SFLD" id="SFLDG01202">
    <property type="entry name" value="SUF2.2"/>
    <property type="match status" value="1"/>
</dbReference>
<dbReference type="AlphaFoldDB" id="A0A4R7PDW2"/>
<feature type="domain" description="GST N-terminal" evidence="1">
    <location>
        <begin position="156"/>
        <end position="256"/>
    </location>
</feature>
<dbReference type="PROSITE" id="PS50404">
    <property type="entry name" value="GST_NTER"/>
    <property type="match status" value="1"/>
</dbReference>
<dbReference type="OrthoDB" id="9793736at2"/>
<dbReference type="RefSeq" id="WP_133880048.1">
    <property type="nucleotide sequence ID" value="NZ_MWIN01000012.1"/>
</dbReference>
<dbReference type="GO" id="GO:0016740">
    <property type="term" value="F:transferase activity"/>
    <property type="evidence" value="ECO:0007669"/>
    <property type="project" value="UniProtKB-KW"/>
</dbReference>
<protein>
    <submittedName>
        <fullName evidence="2">Glutathione S-transferase</fullName>
    </submittedName>
</protein>
<evidence type="ECO:0000313" key="3">
    <source>
        <dbReference type="Proteomes" id="UP000295341"/>
    </source>
</evidence>
<dbReference type="PANTHER" id="PTHR45288">
    <property type="entry name" value="THIOREDOXIN FAMILY PROTEIN"/>
    <property type="match status" value="1"/>
</dbReference>
<dbReference type="InterPro" id="IPR036249">
    <property type="entry name" value="Thioredoxin-like_sf"/>
</dbReference>
<dbReference type="InterPro" id="IPR040079">
    <property type="entry name" value="Glutathione_S-Trfase"/>
</dbReference>
<keyword evidence="3" id="KW-1185">Reference proteome</keyword>
<dbReference type="Gene3D" id="3.40.30.10">
    <property type="entry name" value="Glutaredoxin"/>
    <property type="match status" value="2"/>
</dbReference>
<name>A0A4R7PDW2_9GAMM</name>
<accession>A0A4R7PDW2</accession>
<gene>
    <name evidence="2" type="ORF">DFR24_0840</name>
</gene>
<proteinExistence type="predicted"/>
<evidence type="ECO:0000313" key="2">
    <source>
        <dbReference type="EMBL" id="TDU31470.1"/>
    </source>
</evidence>
<keyword evidence="2" id="KW-0808">Transferase</keyword>